<feature type="region of interest" description="Disordered" evidence="1">
    <location>
        <begin position="401"/>
        <end position="470"/>
    </location>
</feature>
<feature type="compositionally biased region" description="Polar residues" evidence="1">
    <location>
        <begin position="764"/>
        <end position="785"/>
    </location>
</feature>
<dbReference type="FunCoup" id="A0A7M7IV16">
    <property type="interactions" value="5"/>
</dbReference>
<dbReference type="EnsemblMetazoa" id="XM_016982203">
    <property type="protein sequence ID" value="XP_016837692"/>
    <property type="gene ID" value="LOC100677801"/>
</dbReference>
<feature type="region of interest" description="Disordered" evidence="1">
    <location>
        <begin position="581"/>
        <end position="603"/>
    </location>
</feature>
<proteinExistence type="predicted"/>
<evidence type="ECO:0000313" key="2">
    <source>
        <dbReference type="EnsemblMetazoa" id="XP_016837692"/>
    </source>
</evidence>
<feature type="compositionally biased region" description="Basic and acidic residues" evidence="1">
    <location>
        <begin position="93"/>
        <end position="105"/>
    </location>
</feature>
<feature type="region of interest" description="Disordered" evidence="1">
    <location>
        <begin position="179"/>
        <end position="238"/>
    </location>
</feature>
<feature type="compositionally biased region" description="Polar residues" evidence="1">
    <location>
        <begin position="110"/>
        <end position="124"/>
    </location>
</feature>
<feature type="compositionally biased region" description="Polar residues" evidence="1">
    <location>
        <begin position="451"/>
        <end position="463"/>
    </location>
</feature>
<reference evidence="2" key="1">
    <citation type="submission" date="2021-01" db="UniProtKB">
        <authorList>
            <consortium name="EnsemblMetazoa"/>
        </authorList>
    </citation>
    <scope>IDENTIFICATION</scope>
</reference>
<keyword evidence="3" id="KW-1185">Reference proteome</keyword>
<accession>A0A7M7IV16</accession>
<dbReference type="RefSeq" id="XP_016837692.1">
    <property type="nucleotide sequence ID" value="XM_016982203.3"/>
</dbReference>
<feature type="compositionally biased region" description="Low complexity" evidence="1">
    <location>
        <begin position="410"/>
        <end position="419"/>
    </location>
</feature>
<protein>
    <submittedName>
        <fullName evidence="2">Uncharacterized protein</fullName>
    </submittedName>
</protein>
<feature type="compositionally biased region" description="Basic and acidic residues" evidence="1">
    <location>
        <begin position="13"/>
        <end position="31"/>
    </location>
</feature>
<feature type="region of interest" description="Disordered" evidence="1">
    <location>
        <begin position="265"/>
        <end position="315"/>
    </location>
</feature>
<feature type="compositionally biased region" description="Polar residues" evidence="1">
    <location>
        <begin position="278"/>
        <end position="295"/>
    </location>
</feature>
<dbReference type="InParanoid" id="A0A7M7IV16"/>
<feature type="compositionally biased region" description="Polar residues" evidence="1">
    <location>
        <begin position="594"/>
        <end position="603"/>
    </location>
</feature>
<feature type="compositionally biased region" description="Basic and acidic residues" evidence="1">
    <location>
        <begin position="179"/>
        <end position="192"/>
    </location>
</feature>
<dbReference type="GeneID" id="100677801"/>
<organism evidence="2 3">
    <name type="scientific">Nasonia vitripennis</name>
    <name type="common">Parasitic wasp</name>
    <dbReference type="NCBI Taxonomy" id="7425"/>
    <lineage>
        <taxon>Eukaryota</taxon>
        <taxon>Metazoa</taxon>
        <taxon>Ecdysozoa</taxon>
        <taxon>Arthropoda</taxon>
        <taxon>Hexapoda</taxon>
        <taxon>Insecta</taxon>
        <taxon>Pterygota</taxon>
        <taxon>Neoptera</taxon>
        <taxon>Endopterygota</taxon>
        <taxon>Hymenoptera</taxon>
        <taxon>Apocrita</taxon>
        <taxon>Proctotrupomorpha</taxon>
        <taxon>Chalcidoidea</taxon>
        <taxon>Pteromalidae</taxon>
        <taxon>Pteromalinae</taxon>
        <taxon>Nasonia</taxon>
    </lineage>
</organism>
<dbReference type="AlphaFoldDB" id="A0A7M7IV16"/>
<dbReference type="OrthoDB" id="10046062at2759"/>
<name>A0A7M7IV16_NASVI</name>
<feature type="compositionally biased region" description="Low complexity" evidence="1">
    <location>
        <begin position="32"/>
        <end position="42"/>
    </location>
</feature>
<feature type="compositionally biased region" description="Low complexity" evidence="1">
    <location>
        <begin position="751"/>
        <end position="763"/>
    </location>
</feature>
<dbReference type="Proteomes" id="UP000002358">
    <property type="component" value="Chromosome 2"/>
</dbReference>
<feature type="compositionally biased region" description="Low complexity" evidence="1">
    <location>
        <begin position="211"/>
        <end position="224"/>
    </location>
</feature>
<feature type="region of interest" description="Disordered" evidence="1">
    <location>
        <begin position="1"/>
        <end position="165"/>
    </location>
</feature>
<feature type="region of interest" description="Disordered" evidence="1">
    <location>
        <begin position="751"/>
        <end position="819"/>
    </location>
</feature>
<dbReference type="SMR" id="A0A7M7IV16"/>
<feature type="compositionally biased region" description="Low complexity" evidence="1">
    <location>
        <begin position="998"/>
        <end position="1034"/>
    </location>
</feature>
<evidence type="ECO:0000313" key="3">
    <source>
        <dbReference type="Proteomes" id="UP000002358"/>
    </source>
</evidence>
<sequence length="1122" mass="122464">MARHRYYEDDEEFRYGLRYQEDLQENEKGEPSARASSAGDSKSASKRGAPHTRGTAISFGFRRRPAATGIPVPVAKYQETSSSAAHQRSKSVGPEHESARRRQADEDFCQPSSRYQNYSSSGRSTPRLAPPKKAQESSGLPVRTNRFGFRTQQQRFTDKVTDLSFNNHSVRDFGHQEKLDQFQSVHQEEASFRARQNRSPAQPKPRPSPINQPSYNNNLNNNVDANRRGSDIPTPVGKYTLHSSHLPLPQYAVRMSDASSKIAKTVANQSRKVGVSSARATTAGTCSSKEGSGTEDSGVGSQHGGCSDENGAGGRSRYEYYESTRRQPRKLGLTITGKSFDVRDVDDEDHTVTEISVIPLPKNFAQQQLQQAASAHHRSLSHQLNTGLVRERTNQYQRAILSKDNRFNDSTTSMSTTSSEGYDEGLGEEKAYKDRSRSEKLAATSSCSSSVMMRSTDLSPPSSDEQEFGHGGEAMADEYSFSSNEDYNQRMESLAINTVTQTTSQHIKAISNAAKSGALPKSTLRSVMLTIEDPAFAAVAATTTTLIDDETSPVDSLFDSPTASVSQSDVKLPKKENINVMERSGNTIEDDSPGTPTNASNSLSLSEGREYFDDEIADQPGLVFDETLRDASTANTDHSQTVLETQPKINALQGRSVENSPMHGRKMNRAGSVSTLSSCESLASDDLMMDYERSDASSFGDVNTRGNSTFVMQDLDDATSLLELEIQGQEVMKEWNTLLGQSHQALSNSTNNNINVGLNNNQNTDSGLNNRTTRLLHSRSSTESPRSLDGTRGRQVFSPLRPPRNVQSPSMDGSGDEGSLRLERGTYSYMFQDIVSIKTMLLKLKRVLQESGENGLTRTETLNPFDNTLKNGLFYNLNDGSATTDATMSPNDGRESVADELSDLRRQVVFLQGQVDDKDRTIQSLQAQLTKYQNASGAELASDLSPTLNGRGEPRETSNAATQTEKLRPVSAGPSILQGFSQDNGMGPLVSHAGWNDSWSGQQQSPSPSQRPELSSSSSSSSTTSSSKLSSSRRSSSDSHHSHQQQRPSSLRGLRLPNGQSSPPDSPKIRAARTKSVENDSPPTTTTTPIRSAIPTPRRLATPTLIPRAARAVSATGRAHNS</sequence>
<evidence type="ECO:0000256" key="1">
    <source>
        <dbReference type="SAM" id="MobiDB-lite"/>
    </source>
</evidence>
<feature type="compositionally biased region" description="Low complexity" evidence="1">
    <location>
        <begin position="1081"/>
        <end position="1099"/>
    </location>
</feature>
<feature type="compositionally biased region" description="Basic and acidic residues" evidence="1">
    <location>
        <begin position="427"/>
        <end position="440"/>
    </location>
</feature>
<feature type="region of interest" description="Disordered" evidence="1">
    <location>
        <begin position="934"/>
        <end position="1122"/>
    </location>
</feature>